<reference evidence="1 2" key="1">
    <citation type="submission" date="2020-03" db="EMBL/GenBank/DDBJ databases">
        <title>Two novel Motilibacter sp.</title>
        <authorList>
            <person name="Liu S."/>
        </authorList>
    </citation>
    <scope>NUCLEOTIDE SEQUENCE [LARGE SCALE GENOMIC DNA]</scope>
    <source>
        <strain evidence="1 2">E257</strain>
    </source>
</reference>
<proteinExistence type="predicted"/>
<evidence type="ECO:0000313" key="1">
    <source>
        <dbReference type="EMBL" id="NHC16374.1"/>
    </source>
</evidence>
<dbReference type="Proteomes" id="UP000800981">
    <property type="component" value="Unassembled WGS sequence"/>
</dbReference>
<dbReference type="RefSeq" id="WP_166284821.1">
    <property type="nucleotide sequence ID" value="NZ_JAANNP010000146.1"/>
</dbReference>
<evidence type="ECO:0008006" key="3">
    <source>
        <dbReference type="Google" id="ProtNLM"/>
    </source>
</evidence>
<comment type="caution">
    <text evidence="1">The sequence shown here is derived from an EMBL/GenBank/DDBJ whole genome shotgun (WGS) entry which is preliminary data.</text>
</comment>
<gene>
    <name evidence="1" type="ORF">G9H71_21545</name>
</gene>
<dbReference type="EMBL" id="JAANNP010000146">
    <property type="protein sequence ID" value="NHC16374.1"/>
    <property type="molecule type" value="Genomic_DNA"/>
</dbReference>
<protein>
    <recommendedName>
        <fullName evidence="3">Lipoprotein</fullName>
    </recommendedName>
</protein>
<evidence type="ECO:0000313" key="2">
    <source>
        <dbReference type="Proteomes" id="UP000800981"/>
    </source>
</evidence>
<name>A0ABX0H2V1_9ACTN</name>
<accession>A0ABX0H2V1</accession>
<sequence>MGNCSTRPIAAGMQGPTADSAVAAAQAYSRQNLDGAPVRDGAEYGLPGQFVVPQRASSATAGATAKAPAPGLAVLVVAQRKDRKWTAAFAYHCSG</sequence>
<keyword evidence="2" id="KW-1185">Reference proteome</keyword>
<organism evidence="1 2">
    <name type="scientific">Motilibacter deserti</name>
    <dbReference type="NCBI Taxonomy" id="2714956"/>
    <lineage>
        <taxon>Bacteria</taxon>
        <taxon>Bacillati</taxon>
        <taxon>Actinomycetota</taxon>
        <taxon>Actinomycetes</taxon>
        <taxon>Motilibacterales</taxon>
        <taxon>Motilibacteraceae</taxon>
        <taxon>Motilibacter</taxon>
    </lineage>
</organism>